<keyword evidence="2" id="KW-0539">Nucleus</keyword>
<feature type="coiled-coil region" evidence="3">
    <location>
        <begin position="33"/>
        <end position="60"/>
    </location>
</feature>
<protein>
    <recommendedName>
        <fullName evidence="5">INO80 complex subunit F domain-containing protein</fullName>
    </recommendedName>
</protein>
<reference evidence="6" key="1">
    <citation type="journal article" date="2020" name="Stud. Mycol.">
        <title>101 Dothideomycetes genomes: a test case for predicting lifestyles and emergence of pathogens.</title>
        <authorList>
            <person name="Haridas S."/>
            <person name="Albert R."/>
            <person name="Binder M."/>
            <person name="Bloem J."/>
            <person name="Labutti K."/>
            <person name="Salamov A."/>
            <person name="Andreopoulos B."/>
            <person name="Baker S."/>
            <person name="Barry K."/>
            <person name="Bills G."/>
            <person name="Bluhm B."/>
            <person name="Cannon C."/>
            <person name="Castanera R."/>
            <person name="Culley D."/>
            <person name="Daum C."/>
            <person name="Ezra D."/>
            <person name="Gonzalez J."/>
            <person name="Henrissat B."/>
            <person name="Kuo A."/>
            <person name="Liang C."/>
            <person name="Lipzen A."/>
            <person name="Lutzoni F."/>
            <person name="Magnuson J."/>
            <person name="Mondo S."/>
            <person name="Nolan M."/>
            <person name="Ohm R."/>
            <person name="Pangilinan J."/>
            <person name="Park H.-J."/>
            <person name="Ramirez L."/>
            <person name="Alfaro M."/>
            <person name="Sun H."/>
            <person name="Tritt A."/>
            <person name="Yoshinaga Y."/>
            <person name="Zwiers L.-H."/>
            <person name="Turgeon B."/>
            <person name="Goodwin S."/>
            <person name="Spatafora J."/>
            <person name="Crous P."/>
            <person name="Grigoriev I."/>
        </authorList>
    </citation>
    <scope>NUCLEOTIDE SEQUENCE</scope>
    <source>
        <strain evidence="6">CBS 130266</strain>
    </source>
</reference>
<feature type="region of interest" description="Disordered" evidence="4">
    <location>
        <begin position="84"/>
        <end position="271"/>
    </location>
</feature>
<dbReference type="Pfam" id="PF24245">
    <property type="entry name" value="INO80F"/>
    <property type="match status" value="1"/>
</dbReference>
<dbReference type="InterPro" id="IPR056513">
    <property type="entry name" value="INO80F"/>
</dbReference>
<evidence type="ECO:0000313" key="6">
    <source>
        <dbReference type="EMBL" id="KAF2434624.1"/>
    </source>
</evidence>
<dbReference type="EMBL" id="MU007016">
    <property type="protein sequence ID" value="KAF2434624.1"/>
    <property type="molecule type" value="Genomic_DNA"/>
</dbReference>
<comment type="caution">
    <text evidence="6">The sequence shown here is derived from an EMBL/GenBank/DDBJ whole genome shotgun (WGS) entry which is preliminary data.</text>
</comment>
<evidence type="ECO:0000256" key="3">
    <source>
        <dbReference type="SAM" id="Coils"/>
    </source>
</evidence>
<dbReference type="OrthoDB" id="10070927at2759"/>
<evidence type="ECO:0000259" key="5">
    <source>
        <dbReference type="Pfam" id="PF24245"/>
    </source>
</evidence>
<sequence>MAEVDPITARVMRGVSSNSPLPPSVETAYYRKCIELKRRINDIEENNDTLRIRKARINRAILKLRLERAMMLEKIGQNMELNIDDSDKSISEPHTPQVKPLRSKRVGQRSKATPPPSASGAAGPSNISPTVGEDPSNELINLDSSANDFPTQFVTNPYAPPQQGTPQGPMNGTSAMPPMGAMSVTPAVPSPRAHSYDPTREERRENGDGGAASGSRSGFAAINDNRQSSIIDDGEARPTAVAHQNGNRDSEMGEAGGAAAPSAGGFTAVNS</sequence>
<dbReference type="AlphaFoldDB" id="A0A9P4P0U7"/>
<keyword evidence="7" id="KW-1185">Reference proteome</keyword>
<dbReference type="Proteomes" id="UP000800235">
    <property type="component" value="Unassembled WGS sequence"/>
</dbReference>
<dbReference type="GO" id="GO:0005634">
    <property type="term" value="C:nucleus"/>
    <property type="evidence" value="ECO:0007669"/>
    <property type="project" value="UniProtKB-SubCell"/>
</dbReference>
<feature type="domain" description="INO80 complex subunit F" evidence="5">
    <location>
        <begin position="29"/>
        <end position="74"/>
    </location>
</feature>
<accession>A0A9P4P0U7</accession>
<comment type="subcellular location">
    <subcellularLocation>
        <location evidence="1">Nucleus</location>
    </subcellularLocation>
</comment>
<feature type="compositionally biased region" description="Basic and acidic residues" evidence="4">
    <location>
        <begin position="194"/>
        <end position="207"/>
    </location>
</feature>
<evidence type="ECO:0000313" key="7">
    <source>
        <dbReference type="Proteomes" id="UP000800235"/>
    </source>
</evidence>
<keyword evidence="3" id="KW-0175">Coiled coil</keyword>
<feature type="compositionally biased region" description="Polar residues" evidence="4">
    <location>
        <begin position="162"/>
        <end position="174"/>
    </location>
</feature>
<evidence type="ECO:0000256" key="1">
    <source>
        <dbReference type="ARBA" id="ARBA00004123"/>
    </source>
</evidence>
<organism evidence="6 7">
    <name type="scientific">Tothia fuscella</name>
    <dbReference type="NCBI Taxonomy" id="1048955"/>
    <lineage>
        <taxon>Eukaryota</taxon>
        <taxon>Fungi</taxon>
        <taxon>Dikarya</taxon>
        <taxon>Ascomycota</taxon>
        <taxon>Pezizomycotina</taxon>
        <taxon>Dothideomycetes</taxon>
        <taxon>Pleosporomycetidae</taxon>
        <taxon>Venturiales</taxon>
        <taxon>Cylindrosympodiaceae</taxon>
        <taxon>Tothia</taxon>
    </lineage>
</organism>
<proteinExistence type="predicted"/>
<feature type="compositionally biased region" description="Polar residues" evidence="4">
    <location>
        <begin position="138"/>
        <end position="155"/>
    </location>
</feature>
<evidence type="ECO:0000256" key="2">
    <source>
        <dbReference type="ARBA" id="ARBA00023242"/>
    </source>
</evidence>
<name>A0A9P4P0U7_9PEZI</name>
<evidence type="ECO:0000256" key="4">
    <source>
        <dbReference type="SAM" id="MobiDB-lite"/>
    </source>
</evidence>
<gene>
    <name evidence="6" type="ORF">EJ08DRAFT_676073</name>
</gene>